<gene>
    <name evidence="2" type="ORF">PAPOLLO_LOCUS26679</name>
</gene>
<evidence type="ECO:0000259" key="1">
    <source>
        <dbReference type="Pfam" id="PF13843"/>
    </source>
</evidence>
<dbReference type="InterPro" id="IPR029526">
    <property type="entry name" value="PGBD"/>
</dbReference>
<accession>A0A8S3YBJ5</accession>
<name>A0A8S3YBJ5_PARAO</name>
<reference evidence="2" key="1">
    <citation type="submission" date="2021-04" db="EMBL/GenBank/DDBJ databases">
        <authorList>
            <person name="Tunstrom K."/>
        </authorList>
    </citation>
    <scope>NUCLEOTIDE SEQUENCE</scope>
</reference>
<dbReference type="OrthoDB" id="118105at2759"/>
<comment type="caution">
    <text evidence="2">The sequence shown here is derived from an EMBL/GenBank/DDBJ whole genome shotgun (WGS) entry which is preliminary data.</text>
</comment>
<organism evidence="2 3">
    <name type="scientific">Parnassius apollo</name>
    <name type="common">Apollo butterfly</name>
    <name type="synonym">Papilio apollo</name>
    <dbReference type="NCBI Taxonomy" id="110799"/>
    <lineage>
        <taxon>Eukaryota</taxon>
        <taxon>Metazoa</taxon>
        <taxon>Ecdysozoa</taxon>
        <taxon>Arthropoda</taxon>
        <taxon>Hexapoda</taxon>
        <taxon>Insecta</taxon>
        <taxon>Pterygota</taxon>
        <taxon>Neoptera</taxon>
        <taxon>Endopterygota</taxon>
        <taxon>Lepidoptera</taxon>
        <taxon>Glossata</taxon>
        <taxon>Ditrysia</taxon>
        <taxon>Papilionoidea</taxon>
        <taxon>Papilionidae</taxon>
        <taxon>Parnassiinae</taxon>
        <taxon>Parnassini</taxon>
        <taxon>Parnassius</taxon>
        <taxon>Parnassius</taxon>
    </lineage>
</organism>
<dbReference type="Pfam" id="PF13843">
    <property type="entry name" value="DDE_Tnp_1_7"/>
    <property type="match status" value="1"/>
</dbReference>
<protein>
    <submittedName>
        <fullName evidence="2">(apollo) hypothetical protein</fullName>
    </submittedName>
</protein>
<dbReference type="PANTHER" id="PTHR47272:SF2">
    <property type="entry name" value="PIGGYBAC TRANSPOSABLE ELEMENT-DERIVED PROTEIN 3-LIKE"/>
    <property type="match status" value="1"/>
</dbReference>
<evidence type="ECO:0000313" key="2">
    <source>
        <dbReference type="EMBL" id="CAG5056284.1"/>
    </source>
</evidence>
<sequence>MLDELEKNGIRGTGTVMKNRIPADVRHLLINDTELKKQGRGSSQVIVRNDDNIAFTKWYDNKPVLFLSSVEANFESDECRRWCKKTKVYVTVPRPRVVRQYNQEMGGVDLADRLLALCPYRYRTRKWTQRFFASMVDLAISNSWIQYKKDQLKALVPLKKFSNYELSKWSWANISLRPTVILTQKLLTQKRITDL</sequence>
<evidence type="ECO:0000313" key="3">
    <source>
        <dbReference type="Proteomes" id="UP000691718"/>
    </source>
</evidence>
<dbReference type="EMBL" id="CAJQZP010001600">
    <property type="protein sequence ID" value="CAG5056284.1"/>
    <property type="molecule type" value="Genomic_DNA"/>
</dbReference>
<keyword evidence="3" id="KW-1185">Reference proteome</keyword>
<dbReference type="PANTHER" id="PTHR47272">
    <property type="entry name" value="DDE_TNP_1_7 DOMAIN-CONTAINING PROTEIN"/>
    <property type="match status" value="1"/>
</dbReference>
<dbReference type="Proteomes" id="UP000691718">
    <property type="component" value="Unassembled WGS sequence"/>
</dbReference>
<feature type="domain" description="PiggyBac transposable element-derived protein" evidence="1">
    <location>
        <begin position="2"/>
        <end position="144"/>
    </location>
</feature>
<dbReference type="AlphaFoldDB" id="A0A8S3YBJ5"/>
<proteinExistence type="predicted"/>